<feature type="signal peptide" evidence="1">
    <location>
        <begin position="1"/>
        <end position="26"/>
    </location>
</feature>
<dbReference type="Proteomes" id="UP000076858">
    <property type="component" value="Unassembled WGS sequence"/>
</dbReference>
<evidence type="ECO:0000313" key="2">
    <source>
        <dbReference type="EMBL" id="KZS10829.1"/>
    </source>
</evidence>
<keyword evidence="1" id="KW-0732">Signal</keyword>
<name>A0A164TWK9_9CRUS</name>
<evidence type="ECO:0000313" key="3">
    <source>
        <dbReference type="Proteomes" id="UP000076858"/>
    </source>
</evidence>
<organism evidence="2 3">
    <name type="scientific">Daphnia magna</name>
    <dbReference type="NCBI Taxonomy" id="35525"/>
    <lineage>
        <taxon>Eukaryota</taxon>
        <taxon>Metazoa</taxon>
        <taxon>Ecdysozoa</taxon>
        <taxon>Arthropoda</taxon>
        <taxon>Crustacea</taxon>
        <taxon>Branchiopoda</taxon>
        <taxon>Diplostraca</taxon>
        <taxon>Cladocera</taxon>
        <taxon>Anomopoda</taxon>
        <taxon>Daphniidae</taxon>
        <taxon>Daphnia</taxon>
    </lineage>
</organism>
<evidence type="ECO:0000256" key="1">
    <source>
        <dbReference type="SAM" id="SignalP"/>
    </source>
</evidence>
<dbReference type="AlphaFoldDB" id="A0A164TWK9"/>
<comment type="caution">
    <text evidence="2">The sequence shown here is derived from an EMBL/GenBank/DDBJ whole genome shotgun (WGS) entry which is preliminary data.</text>
</comment>
<gene>
    <name evidence="2" type="ORF">APZ42_024603</name>
</gene>
<keyword evidence="3" id="KW-1185">Reference proteome</keyword>
<reference evidence="2 3" key="1">
    <citation type="submission" date="2016-03" db="EMBL/GenBank/DDBJ databases">
        <title>EvidentialGene: Evidence-directed Construction of Genes on Genomes.</title>
        <authorList>
            <person name="Gilbert D.G."/>
            <person name="Choi J.-H."/>
            <person name="Mockaitis K."/>
            <person name="Colbourne J."/>
            <person name="Pfrender M."/>
        </authorList>
    </citation>
    <scope>NUCLEOTIDE SEQUENCE [LARGE SCALE GENOMIC DNA]</scope>
    <source>
        <strain evidence="2 3">Xinb3</strain>
        <tissue evidence="2">Complete organism</tissue>
    </source>
</reference>
<accession>A0A164TWK9</accession>
<protein>
    <submittedName>
        <fullName evidence="2">Uncharacterized protein</fullName>
    </submittedName>
</protein>
<dbReference type="EMBL" id="LRGB01001670">
    <property type="protein sequence ID" value="KZS10829.1"/>
    <property type="molecule type" value="Genomic_DNA"/>
</dbReference>
<sequence length="55" mass="5797">MNISAFCRSFAIVAALLLASAAGTAGFLPITNAYLVVNYNFQSVCAFFVCVNVSD</sequence>
<proteinExistence type="predicted"/>
<feature type="chain" id="PRO_5007853463" evidence="1">
    <location>
        <begin position="27"/>
        <end position="55"/>
    </location>
</feature>